<organism evidence="8 9">
    <name type="scientific">Erythranthe guttata</name>
    <name type="common">Yellow monkey flower</name>
    <name type="synonym">Mimulus guttatus</name>
    <dbReference type="NCBI Taxonomy" id="4155"/>
    <lineage>
        <taxon>Eukaryota</taxon>
        <taxon>Viridiplantae</taxon>
        <taxon>Streptophyta</taxon>
        <taxon>Embryophyta</taxon>
        <taxon>Tracheophyta</taxon>
        <taxon>Spermatophyta</taxon>
        <taxon>Magnoliopsida</taxon>
        <taxon>eudicotyledons</taxon>
        <taxon>Gunneridae</taxon>
        <taxon>Pentapetalae</taxon>
        <taxon>asterids</taxon>
        <taxon>lamiids</taxon>
        <taxon>Lamiales</taxon>
        <taxon>Phrymaceae</taxon>
        <taxon>Erythranthe</taxon>
    </lineage>
</organism>
<evidence type="ECO:0000313" key="9">
    <source>
        <dbReference type="Proteomes" id="UP000030748"/>
    </source>
</evidence>
<evidence type="ECO:0000256" key="1">
    <source>
        <dbReference type="ARBA" id="ARBA00004196"/>
    </source>
</evidence>
<gene>
    <name evidence="8" type="ORF">MIMGU_mgv1a025906mg</name>
</gene>
<evidence type="ECO:0000313" key="8">
    <source>
        <dbReference type="EMBL" id="EYU23148.1"/>
    </source>
</evidence>
<keyword evidence="9" id="KW-1185">Reference proteome</keyword>
<evidence type="ECO:0000256" key="4">
    <source>
        <dbReference type="ARBA" id="ARBA00022729"/>
    </source>
</evidence>
<dbReference type="InterPro" id="IPR032675">
    <property type="entry name" value="LRR_dom_sf"/>
</dbReference>
<dbReference type="Gene3D" id="3.80.10.10">
    <property type="entry name" value="Ribonuclease Inhibitor"/>
    <property type="match status" value="1"/>
</dbReference>
<dbReference type="InterPro" id="IPR051848">
    <property type="entry name" value="PGIP"/>
</dbReference>
<keyword evidence="4 7" id="KW-0732">Signal</keyword>
<dbReference type="AlphaFoldDB" id="A0A022Q7D9"/>
<dbReference type="STRING" id="4155.A0A022Q7D9"/>
<dbReference type="PROSITE" id="PS51450">
    <property type="entry name" value="LRR"/>
    <property type="match status" value="1"/>
</dbReference>
<protein>
    <recommendedName>
        <fullName evidence="10">Leucine-rich repeat-containing N-terminal plant-type domain-containing protein</fullName>
    </recommendedName>
</protein>
<evidence type="ECO:0000256" key="6">
    <source>
        <dbReference type="ARBA" id="ARBA00023136"/>
    </source>
</evidence>
<sequence length="312" mass="35106">MQYGFIFVLIIFFILSANMAISERCHPNDKKALHKIVTDLSSPNHMIYGDPNTDCCDWNFVVTCDDVTDRVTILVLQKADFNRPIPAAVFDLVFLEELILHKANFTGQIPQAITNLSRLKILDLSWNRLSGNIPSFLSQLSKLKLIKLSFNDFTGSIPDSLSQLQNLTGLFLGRNKLTGQIPGVLSGEIPKKMGLANFTDIDVSRNRLEGDISFMFGKNTSLIYADFSRNLLRFDFSKVEYFSKSLRGLDLNHNMITGSLPVVLVDSSLDRLNVSYNRMCGRIPVGGRLQELETTSYFHNRCLCGAPLHECK</sequence>
<dbReference type="eggNOG" id="ENOG502QRQP">
    <property type="taxonomic scope" value="Eukaryota"/>
</dbReference>
<accession>A0A022Q7D9</accession>
<feature type="chain" id="PRO_5001507030" description="Leucine-rich repeat-containing N-terminal plant-type domain-containing protein" evidence="7">
    <location>
        <begin position="21"/>
        <end position="312"/>
    </location>
</feature>
<name>A0A022Q7D9_ERYGU</name>
<evidence type="ECO:0008006" key="10">
    <source>
        <dbReference type="Google" id="ProtNLM"/>
    </source>
</evidence>
<evidence type="ECO:0000256" key="7">
    <source>
        <dbReference type="SAM" id="SignalP"/>
    </source>
</evidence>
<feature type="signal peptide" evidence="7">
    <location>
        <begin position="1"/>
        <end position="20"/>
    </location>
</feature>
<comment type="subcellular location">
    <subcellularLocation>
        <location evidence="1">Cell envelope</location>
    </subcellularLocation>
    <subcellularLocation>
        <location evidence="2">Membrane</location>
    </subcellularLocation>
</comment>
<dbReference type="InterPro" id="IPR001611">
    <property type="entry name" value="Leu-rich_rpt"/>
</dbReference>
<keyword evidence="6" id="KW-0472">Membrane</keyword>
<evidence type="ECO:0000256" key="2">
    <source>
        <dbReference type="ARBA" id="ARBA00004370"/>
    </source>
</evidence>
<dbReference type="GO" id="GO:0016020">
    <property type="term" value="C:membrane"/>
    <property type="evidence" value="ECO:0007669"/>
    <property type="project" value="UniProtKB-SubCell"/>
</dbReference>
<dbReference type="EMBL" id="KI632182">
    <property type="protein sequence ID" value="EYU23148.1"/>
    <property type="molecule type" value="Genomic_DNA"/>
</dbReference>
<dbReference type="Proteomes" id="UP000030748">
    <property type="component" value="Unassembled WGS sequence"/>
</dbReference>
<keyword evidence="5" id="KW-0677">Repeat</keyword>
<dbReference type="PANTHER" id="PTHR48059">
    <property type="entry name" value="POLYGALACTURONASE INHIBITOR 1"/>
    <property type="match status" value="1"/>
</dbReference>
<keyword evidence="3" id="KW-0433">Leucine-rich repeat</keyword>
<dbReference type="Pfam" id="PF00560">
    <property type="entry name" value="LRR_1"/>
    <property type="match status" value="3"/>
</dbReference>
<dbReference type="FunFam" id="3.80.10.10:FF:000400">
    <property type="entry name" value="Nuclear pore complex protein NUP107"/>
    <property type="match status" value="1"/>
</dbReference>
<dbReference type="SUPFAM" id="SSF52058">
    <property type="entry name" value="L domain-like"/>
    <property type="match status" value="1"/>
</dbReference>
<evidence type="ECO:0000256" key="5">
    <source>
        <dbReference type="ARBA" id="ARBA00022737"/>
    </source>
</evidence>
<evidence type="ECO:0000256" key="3">
    <source>
        <dbReference type="ARBA" id="ARBA00022614"/>
    </source>
</evidence>
<dbReference type="PANTHER" id="PTHR48059:SF4">
    <property type="entry name" value="POLYGALACTURONASE INHIBITOR 1-RELATED"/>
    <property type="match status" value="1"/>
</dbReference>
<reference evidence="8 9" key="1">
    <citation type="journal article" date="2013" name="Proc. Natl. Acad. Sci. U.S.A.">
        <title>Fine-scale variation in meiotic recombination in Mimulus inferred from population shotgun sequencing.</title>
        <authorList>
            <person name="Hellsten U."/>
            <person name="Wright K.M."/>
            <person name="Jenkins J."/>
            <person name="Shu S."/>
            <person name="Yuan Y."/>
            <person name="Wessler S.R."/>
            <person name="Schmutz J."/>
            <person name="Willis J.H."/>
            <person name="Rokhsar D.S."/>
        </authorList>
    </citation>
    <scope>NUCLEOTIDE SEQUENCE [LARGE SCALE GENOMIC DNA]</scope>
    <source>
        <strain evidence="9">cv. DUN x IM62</strain>
    </source>
</reference>
<proteinExistence type="predicted"/>